<reference evidence="1" key="1">
    <citation type="submission" date="2014-11" db="EMBL/GenBank/DDBJ databases">
        <authorList>
            <person name="Amaro Gonzalez C."/>
        </authorList>
    </citation>
    <scope>NUCLEOTIDE SEQUENCE</scope>
</reference>
<accession>A0A0E9X5C7</accession>
<name>A0A0E9X5C7_ANGAN</name>
<dbReference type="AlphaFoldDB" id="A0A0E9X5C7"/>
<proteinExistence type="predicted"/>
<organism evidence="1">
    <name type="scientific">Anguilla anguilla</name>
    <name type="common">European freshwater eel</name>
    <name type="synonym">Muraena anguilla</name>
    <dbReference type="NCBI Taxonomy" id="7936"/>
    <lineage>
        <taxon>Eukaryota</taxon>
        <taxon>Metazoa</taxon>
        <taxon>Chordata</taxon>
        <taxon>Craniata</taxon>
        <taxon>Vertebrata</taxon>
        <taxon>Euteleostomi</taxon>
        <taxon>Actinopterygii</taxon>
        <taxon>Neopterygii</taxon>
        <taxon>Teleostei</taxon>
        <taxon>Anguilliformes</taxon>
        <taxon>Anguillidae</taxon>
        <taxon>Anguilla</taxon>
    </lineage>
</organism>
<evidence type="ECO:0000313" key="1">
    <source>
        <dbReference type="EMBL" id="JAH96883.1"/>
    </source>
</evidence>
<reference evidence="1" key="2">
    <citation type="journal article" date="2015" name="Fish Shellfish Immunol.">
        <title>Early steps in the European eel (Anguilla anguilla)-Vibrio vulnificus interaction in the gills: Role of the RtxA13 toxin.</title>
        <authorList>
            <person name="Callol A."/>
            <person name="Pajuelo D."/>
            <person name="Ebbesson L."/>
            <person name="Teles M."/>
            <person name="MacKenzie S."/>
            <person name="Amaro C."/>
        </authorList>
    </citation>
    <scope>NUCLEOTIDE SEQUENCE</scope>
</reference>
<protein>
    <submittedName>
        <fullName evidence="1">Uncharacterized protein</fullName>
    </submittedName>
</protein>
<sequence>MLVSSSILISGLLTLNVEIIINKLRHTLPMSANTQIYLYLVYKSKHALIKILSASQFELDTLSLVFFYF</sequence>
<dbReference type="EMBL" id="GBXM01011694">
    <property type="protein sequence ID" value="JAH96883.1"/>
    <property type="molecule type" value="Transcribed_RNA"/>
</dbReference>